<feature type="transmembrane region" description="Helical" evidence="1">
    <location>
        <begin position="426"/>
        <end position="446"/>
    </location>
</feature>
<feature type="transmembrane region" description="Helical" evidence="1">
    <location>
        <begin position="208"/>
        <end position="224"/>
    </location>
</feature>
<evidence type="ECO:0000313" key="2">
    <source>
        <dbReference type="EMBL" id="MBB6254175.1"/>
    </source>
</evidence>
<sequence>MGLSTPWQVRWPVLSLVAAPLLAKLHLLLGLLKASPLLFNAGLTPHVTTGWLGTYPTIDPNMAFTAQALGRGAVKGMLSGGHLPWWNPYQGVGAPLAGEMQSAALFPPSLLLVLPNGQLYMHLLLQIIAGIATYFLLRRLDCPRAAALAGGLLFQFNGTYAWLATATINPICFLPVMLLGVEVARTCATEGPGALPGDPWGGPKSGRWGGWGWIGTGLALSLYAGFPEVAYFNGLLAAAWTLARLSGLDRSRRLSFLARVAVGVVAGLTLAAPILIAFFDYLPQAYLAQHGASFLGRSLPADALVKVFFPYLHGLIYENGAATAPFWNDVGGYAGLLPVALALYALFGRTRQALRLTLASWIAVTVAACYGLPGLDRVLSILPGFAISAFYRYLPCTWEFALCALAALALADLMTLAHGERQRAATAFWIAGGASAALLAAAFAVPQPAAIAALATPWHGRSLALGVVLLAGWVWCRPRAATDTATSAKVLGTLMVMEAVVYFILPTLAYPSGTHLETAGIHFLRGNLGLQRFYTLGPIEPNYGTYFHVAELNHNDLPLPAKWVRFADQRLDDNAADGVFAHQRRLADGPTAAENFLKNQAAYESVGVKYLATTPETDPFVRAYADVADPTANTPLKLESGQHAGLTLTDPALAGATLNGLSIVVGTGHGYADGVLAATVCSQGQCAIGRGSLKGAIDNHPFTIPLTEPLPLGSEMTVELNYDDALHMVALWSWPRADDGRVTASYQGQALPDRTLKVQLDLAGQPRRVFQDAAMRLYELPNPRPYFTADGCLLAPQSRYRLVSNCPVPTALTRLELSMPGWRATVNGHKRPVTETEGLFQQVMLPAGMATVSFRFLPPYMPLGYGLFALGWVLLALTLGNPLRAWHPASARRATGAHGGTAPEPAE</sequence>
<dbReference type="InterPro" id="IPR018580">
    <property type="entry name" value="Uncharacterised_YfhO"/>
</dbReference>
<keyword evidence="3" id="KW-1185">Reference proteome</keyword>
<feature type="transmembrane region" description="Helical" evidence="1">
    <location>
        <begin position="12"/>
        <end position="32"/>
    </location>
</feature>
<keyword evidence="1" id="KW-0472">Membrane</keyword>
<dbReference type="PANTHER" id="PTHR38454:SF1">
    <property type="entry name" value="INTEGRAL MEMBRANE PROTEIN"/>
    <property type="match status" value="1"/>
</dbReference>
<feature type="transmembrane region" description="Helical" evidence="1">
    <location>
        <begin position="330"/>
        <end position="347"/>
    </location>
</feature>
<dbReference type="EMBL" id="JACIIZ010000015">
    <property type="protein sequence ID" value="MBB6254175.1"/>
    <property type="molecule type" value="Genomic_DNA"/>
</dbReference>
<gene>
    <name evidence="2" type="ORF">FHS74_004758</name>
</gene>
<feature type="transmembrane region" description="Helical" evidence="1">
    <location>
        <begin position="488"/>
        <end position="505"/>
    </location>
</feature>
<feature type="transmembrane region" description="Helical" evidence="1">
    <location>
        <begin position="863"/>
        <end position="883"/>
    </location>
</feature>
<keyword evidence="1" id="KW-0812">Transmembrane</keyword>
<dbReference type="Proteomes" id="UP000539175">
    <property type="component" value="Unassembled WGS sequence"/>
</dbReference>
<feature type="transmembrane region" description="Helical" evidence="1">
    <location>
        <begin position="260"/>
        <end position="279"/>
    </location>
</feature>
<dbReference type="AlphaFoldDB" id="A0A7X0EFN5"/>
<evidence type="ECO:0000256" key="1">
    <source>
        <dbReference type="SAM" id="Phobius"/>
    </source>
</evidence>
<proteinExistence type="predicted"/>
<feature type="transmembrane region" description="Helical" evidence="1">
    <location>
        <begin position="393"/>
        <end position="414"/>
    </location>
</feature>
<dbReference type="PANTHER" id="PTHR38454">
    <property type="entry name" value="INTEGRAL MEMBRANE PROTEIN-RELATED"/>
    <property type="match status" value="1"/>
</dbReference>
<name>A0A7X0EFN5_9PROT</name>
<evidence type="ECO:0008006" key="4">
    <source>
        <dbReference type="Google" id="ProtNLM"/>
    </source>
</evidence>
<feature type="transmembrane region" description="Helical" evidence="1">
    <location>
        <begin position="458"/>
        <end position="476"/>
    </location>
</feature>
<comment type="caution">
    <text evidence="2">The sequence shown here is derived from an EMBL/GenBank/DDBJ whole genome shotgun (WGS) entry which is preliminary data.</text>
</comment>
<evidence type="ECO:0000313" key="3">
    <source>
        <dbReference type="Proteomes" id="UP000539175"/>
    </source>
</evidence>
<reference evidence="2 3" key="1">
    <citation type="submission" date="2020-08" db="EMBL/GenBank/DDBJ databases">
        <title>Genomic Encyclopedia of Type Strains, Phase IV (KMG-IV): sequencing the most valuable type-strain genomes for metagenomic binning, comparative biology and taxonomic classification.</title>
        <authorList>
            <person name="Goeker M."/>
        </authorList>
    </citation>
    <scope>NUCLEOTIDE SEQUENCE [LARGE SCALE GENOMIC DNA]</scope>
    <source>
        <strain evidence="2 3">DSM 22198</strain>
    </source>
</reference>
<feature type="transmembrane region" description="Helical" evidence="1">
    <location>
        <begin position="119"/>
        <end position="137"/>
    </location>
</feature>
<keyword evidence="1" id="KW-1133">Transmembrane helix</keyword>
<dbReference type="RefSeq" id="WP_184806188.1">
    <property type="nucleotide sequence ID" value="NZ_JACIIZ010000015.1"/>
</dbReference>
<protein>
    <recommendedName>
        <fullName evidence="4">YfhO family protein</fullName>
    </recommendedName>
</protein>
<feature type="transmembrane region" description="Helical" evidence="1">
    <location>
        <begin position="354"/>
        <end position="373"/>
    </location>
</feature>
<accession>A0A7X0EFN5</accession>
<organism evidence="2 3">
    <name type="scientific">Nitrospirillum iridis</name>
    <dbReference type="NCBI Taxonomy" id="765888"/>
    <lineage>
        <taxon>Bacteria</taxon>
        <taxon>Pseudomonadati</taxon>
        <taxon>Pseudomonadota</taxon>
        <taxon>Alphaproteobacteria</taxon>
        <taxon>Rhodospirillales</taxon>
        <taxon>Azospirillaceae</taxon>
        <taxon>Nitrospirillum</taxon>
    </lineage>
</organism>